<evidence type="ECO:0000256" key="3">
    <source>
        <dbReference type="ARBA" id="ARBA00013194"/>
    </source>
</evidence>
<evidence type="ECO:0000256" key="2">
    <source>
        <dbReference type="ARBA" id="ARBA00007365"/>
    </source>
</evidence>
<organism evidence="9 10">
    <name type="scientific">Desulfobacter latus</name>
    <dbReference type="NCBI Taxonomy" id="2292"/>
    <lineage>
        <taxon>Bacteria</taxon>
        <taxon>Pseudomonadati</taxon>
        <taxon>Thermodesulfobacteriota</taxon>
        <taxon>Desulfobacteria</taxon>
        <taxon>Desulfobacterales</taxon>
        <taxon>Desulfobacteraceae</taxon>
        <taxon>Desulfobacter</taxon>
    </lineage>
</organism>
<evidence type="ECO:0000256" key="1">
    <source>
        <dbReference type="ARBA" id="ARBA00000971"/>
    </source>
</evidence>
<feature type="domain" description="PPIase cyclophilin-type" evidence="8">
    <location>
        <begin position="67"/>
        <end position="197"/>
    </location>
</feature>
<dbReference type="GO" id="GO:0006457">
    <property type="term" value="P:protein folding"/>
    <property type="evidence" value="ECO:0007669"/>
    <property type="project" value="InterPro"/>
</dbReference>
<dbReference type="PROSITE" id="PS50059">
    <property type="entry name" value="FKBP_PPIASE"/>
    <property type="match status" value="1"/>
</dbReference>
<evidence type="ECO:0000256" key="5">
    <source>
        <dbReference type="ARBA" id="ARBA00023235"/>
    </source>
</evidence>
<evidence type="ECO:0000313" key="9">
    <source>
        <dbReference type="EMBL" id="NWH03561.1"/>
    </source>
</evidence>
<dbReference type="Pfam" id="PF00254">
    <property type="entry name" value="FKBP_C"/>
    <property type="match status" value="1"/>
</dbReference>
<dbReference type="InterPro" id="IPR046357">
    <property type="entry name" value="PPIase_dom_sf"/>
</dbReference>
<comment type="caution">
    <text evidence="9">The sequence shown here is derived from an EMBL/GenBank/DDBJ whole genome shotgun (WGS) entry which is preliminary data.</text>
</comment>
<dbReference type="AlphaFoldDB" id="A0A850SXZ0"/>
<gene>
    <name evidence="9" type="ORF">HXW94_00885</name>
</gene>
<name>A0A850SXZ0_9BACT</name>
<dbReference type="EC" id="5.2.1.8" evidence="3 6"/>
<dbReference type="Proteomes" id="UP000553343">
    <property type="component" value="Unassembled WGS sequence"/>
</dbReference>
<proteinExistence type="inferred from homology"/>
<dbReference type="Gene3D" id="2.40.100.10">
    <property type="entry name" value="Cyclophilin-like"/>
    <property type="match status" value="1"/>
</dbReference>
<dbReference type="InterPro" id="IPR029000">
    <property type="entry name" value="Cyclophilin-like_dom_sf"/>
</dbReference>
<dbReference type="PANTHER" id="PTHR45625:SF4">
    <property type="entry name" value="PEPTIDYLPROLYL ISOMERASE DOMAIN AND WD REPEAT-CONTAINING PROTEIN 1"/>
    <property type="match status" value="1"/>
</dbReference>
<protein>
    <recommendedName>
        <fullName evidence="3 6">peptidylprolyl isomerase</fullName>
        <ecNumber evidence="3 6">5.2.1.8</ecNumber>
    </recommendedName>
</protein>
<dbReference type="InterPro" id="IPR044666">
    <property type="entry name" value="Cyclophilin_A-like"/>
</dbReference>
<dbReference type="PANTHER" id="PTHR45625">
    <property type="entry name" value="PEPTIDYL-PROLYL CIS-TRANS ISOMERASE-RELATED"/>
    <property type="match status" value="1"/>
</dbReference>
<reference evidence="9 10" key="1">
    <citation type="submission" date="2020-06" db="EMBL/GenBank/DDBJ databases">
        <title>High-quality draft genome of sulfate reducer Desulfobacter latus type strain AcrS2 isolated from marine sediment.</title>
        <authorList>
            <person name="Hoppe M."/>
            <person name="Larsen C.K."/>
            <person name="Marshall I.P.G."/>
            <person name="Schramm A."/>
            <person name="Marietou A.G."/>
        </authorList>
    </citation>
    <scope>NUCLEOTIDE SEQUENCE [LARGE SCALE GENOMIC DNA]</scope>
    <source>
        <strain evidence="9 10">AcRS2</strain>
    </source>
</reference>
<keyword evidence="5 6" id="KW-0413">Isomerase</keyword>
<evidence type="ECO:0000313" key="10">
    <source>
        <dbReference type="Proteomes" id="UP000553343"/>
    </source>
</evidence>
<sequence>MKYDNETARLSRKRFFCLCNHFCSKVLRSILVWGVLFSLTMIPSGAMAQGDADLSDGLYAKMNTDKGIILLQLYYKQTPLTVTNFAGLTLGKMDTNVKKGEKFYDGLTFHRVIPDFMIQGGDPEGTGRGGPGYRFQDEFSPELKHDGPGILSMANAGPGTNGSQFFITHKATPWLDGKHTVFGKVVKGMGVVNAIEKGDKIKTVEILAIGGEAKAFRTDQAGFDAIIANRKATITNRRAVDLEAFKKQMHEKYPDAVETESGLMYVPVQDGTGPAVTSGAAVQVHYTGLFTNGKKFDSSRDRGKPIEFVLGKGQVIKGWDIGIEGMKKGEARQLLIPYPLAYGERGYPGAIPPKSTLIFDVELVDFKE</sequence>
<dbReference type="PRINTS" id="PR00153">
    <property type="entry name" value="CSAPPISMRASE"/>
</dbReference>
<dbReference type="SUPFAM" id="SSF50891">
    <property type="entry name" value="Cyclophilin-like"/>
    <property type="match status" value="1"/>
</dbReference>
<dbReference type="PROSITE" id="PS50072">
    <property type="entry name" value="CSA_PPIASE_2"/>
    <property type="match status" value="1"/>
</dbReference>
<comment type="catalytic activity">
    <reaction evidence="1 6">
        <text>[protein]-peptidylproline (omega=180) = [protein]-peptidylproline (omega=0)</text>
        <dbReference type="Rhea" id="RHEA:16237"/>
        <dbReference type="Rhea" id="RHEA-COMP:10747"/>
        <dbReference type="Rhea" id="RHEA-COMP:10748"/>
        <dbReference type="ChEBI" id="CHEBI:83833"/>
        <dbReference type="ChEBI" id="CHEBI:83834"/>
        <dbReference type="EC" id="5.2.1.8"/>
    </reaction>
</comment>
<dbReference type="SUPFAM" id="SSF54534">
    <property type="entry name" value="FKBP-like"/>
    <property type="match status" value="1"/>
</dbReference>
<dbReference type="EMBL" id="JACADJ010000002">
    <property type="protein sequence ID" value="NWH03561.1"/>
    <property type="molecule type" value="Genomic_DNA"/>
</dbReference>
<dbReference type="InterPro" id="IPR001179">
    <property type="entry name" value="PPIase_FKBP_dom"/>
</dbReference>
<dbReference type="InterPro" id="IPR020892">
    <property type="entry name" value="Cyclophilin-type_PPIase_CS"/>
</dbReference>
<dbReference type="Pfam" id="PF00160">
    <property type="entry name" value="Pro_isomerase"/>
    <property type="match status" value="1"/>
</dbReference>
<evidence type="ECO:0000256" key="4">
    <source>
        <dbReference type="ARBA" id="ARBA00023110"/>
    </source>
</evidence>
<dbReference type="Gene3D" id="3.10.50.40">
    <property type="match status" value="1"/>
</dbReference>
<comment type="similarity">
    <text evidence="2">Belongs to the cyclophilin-type PPIase family.</text>
</comment>
<evidence type="ECO:0000259" key="7">
    <source>
        <dbReference type="PROSITE" id="PS50059"/>
    </source>
</evidence>
<keyword evidence="4 6" id="KW-0697">Rotamase</keyword>
<evidence type="ECO:0000256" key="6">
    <source>
        <dbReference type="PROSITE-ProRule" id="PRU00277"/>
    </source>
</evidence>
<dbReference type="InterPro" id="IPR002130">
    <property type="entry name" value="Cyclophilin-type_PPIase_dom"/>
</dbReference>
<accession>A0A850SXZ0</accession>
<dbReference type="GO" id="GO:0003755">
    <property type="term" value="F:peptidyl-prolyl cis-trans isomerase activity"/>
    <property type="evidence" value="ECO:0007669"/>
    <property type="project" value="UniProtKB-KW"/>
</dbReference>
<dbReference type="CDD" id="cd00317">
    <property type="entry name" value="cyclophilin"/>
    <property type="match status" value="1"/>
</dbReference>
<feature type="domain" description="PPIase FKBP-type" evidence="7">
    <location>
        <begin position="279"/>
        <end position="367"/>
    </location>
</feature>
<keyword evidence="10" id="KW-1185">Reference proteome</keyword>
<dbReference type="PROSITE" id="PS00170">
    <property type="entry name" value="CSA_PPIASE_1"/>
    <property type="match status" value="1"/>
</dbReference>
<dbReference type="FunFam" id="3.10.50.40:FF:000006">
    <property type="entry name" value="Peptidyl-prolyl cis-trans isomerase"/>
    <property type="match status" value="1"/>
</dbReference>
<evidence type="ECO:0000259" key="8">
    <source>
        <dbReference type="PROSITE" id="PS50072"/>
    </source>
</evidence>